<proteinExistence type="predicted"/>
<dbReference type="Gene3D" id="2.120.10.30">
    <property type="entry name" value="TolB, C-terminal domain"/>
    <property type="match status" value="1"/>
</dbReference>
<accession>A0A382ND45</accession>
<evidence type="ECO:0000313" key="1">
    <source>
        <dbReference type="EMBL" id="SVC58976.1"/>
    </source>
</evidence>
<dbReference type="AlphaFoldDB" id="A0A382ND45"/>
<reference evidence="1" key="1">
    <citation type="submission" date="2018-05" db="EMBL/GenBank/DDBJ databases">
        <authorList>
            <person name="Lanie J.A."/>
            <person name="Ng W.-L."/>
            <person name="Kazmierczak K.M."/>
            <person name="Andrzejewski T.M."/>
            <person name="Davidsen T.M."/>
            <person name="Wayne K.J."/>
            <person name="Tettelin H."/>
            <person name="Glass J.I."/>
            <person name="Rusch D."/>
            <person name="Podicherti R."/>
            <person name="Tsui H.-C.T."/>
            <person name="Winkler M.E."/>
        </authorList>
    </citation>
    <scope>NUCLEOTIDE SEQUENCE</scope>
</reference>
<name>A0A382ND45_9ZZZZ</name>
<organism evidence="1">
    <name type="scientific">marine metagenome</name>
    <dbReference type="NCBI Taxonomy" id="408172"/>
    <lineage>
        <taxon>unclassified sequences</taxon>
        <taxon>metagenomes</taxon>
        <taxon>ecological metagenomes</taxon>
    </lineage>
</organism>
<sequence length="74" mass="7543">MDGTNLYVVGNNTVGMMVISSLLATTLAGSSGSSGSTDATTGSDARFTGLEGITNDGTSLFLTDVNNHTIRKID</sequence>
<gene>
    <name evidence="1" type="ORF">METZ01_LOCUS311830</name>
</gene>
<protein>
    <submittedName>
        <fullName evidence="1">Uncharacterized protein</fullName>
    </submittedName>
</protein>
<dbReference type="InterPro" id="IPR011042">
    <property type="entry name" value="6-blade_b-propeller_TolB-like"/>
</dbReference>
<dbReference type="EMBL" id="UINC01099591">
    <property type="protein sequence ID" value="SVC58976.1"/>
    <property type="molecule type" value="Genomic_DNA"/>
</dbReference>